<comment type="cofactor">
    <cofactor evidence="9">
        <name>[2Fe-2S] cluster</name>
        <dbReference type="ChEBI" id="CHEBI:190135"/>
    </cofactor>
</comment>
<comment type="caution">
    <text evidence="12">The sequence shown here is derived from an EMBL/GenBank/DDBJ whole genome shotgun (WGS) entry which is preliminary data.</text>
</comment>
<dbReference type="InterPro" id="IPR014349">
    <property type="entry name" value="Rieske_Fe-S_prot"/>
</dbReference>
<dbReference type="PRINTS" id="PR00162">
    <property type="entry name" value="RIESKE"/>
</dbReference>
<dbReference type="PROSITE" id="PS51318">
    <property type="entry name" value="TAT"/>
    <property type="match status" value="1"/>
</dbReference>
<dbReference type="RefSeq" id="WP_388308948.1">
    <property type="nucleotide sequence ID" value="NZ_JBIBDZ010000007.1"/>
</dbReference>
<feature type="domain" description="Rieske" evidence="11">
    <location>
        <begin position="80"/>
        <end position="172"/>
    </location>
</feature>
<organism evidence="12 13">
    <name type="scientific">Streptomyces flavochromogenes</name>
    <dbReference type="NCBI Taxonomy" id="68199"/>
    <lineage>
        <taxon>Bacteria</taxon>
        <taxon>Bacillati</taxon>
        <taxon>Actinomycetota</taxon>
        <taxon>Actinomycetes</taxon>
        <taxon>Kitasatosporales</taxon>
        <taxon>Streptomycetaceae</taxon>
        <taxon>Streptomyces</taxon>
    </lineage>
</organism>
<evidence type="ECO:0000256" key="2">
    <source>
        <dbReference type="ARBA" id="ARBA00015816"/>
    </source>
</evidence>
<dbReference type="PROSITE" id="PS51257">
    <property type="entry name" value="PROKAR_LIPOPROTEIN"/>
    <property type="match status" value="1"/>
</dbReference>
<dbReference type="InterPro" id="IPR017941">
    <property type="entry name" value="Rieske_2Fe-2S"/>
</dbReference>
<comment type="function">
    <text evidence="1">Iron-sulfur subunit of the cytochrome bc1 complex, an essential component of the respiratory electron transport chain required for ATP synthesis. The bc1 complex catalyzes the oxidation of menaquinol and the reduction of cytochrome c in the respiratory chain. The bc1 complex operates through a Q-cycle mechanism that couples electron transfer to generation of the proton gradient that drives ATP synthesis.</text>
</comment>
<keyword evidence="3" id="KW-0001">2Fe-2S</keyword>
<evidence type="ECO:0000259" key="11">
    <source>
        <dbReference type="PROSITE" id="PS51296"/>
    </source>
</evidence>
<dbReference type="InterPro" id="IPR036922">
    <property type="entry name" value="Rieske_2Fe-2S_sf"/>
</dbReference>
<evidence type="ECO:0000256" key="7">
    <source>
        <dbReference type="ARBA" id="ARBA00023157"/>
    </source>
</evidence>
<dbReference type="PROSITE" id="PS51296">
    <property type="entry name" value="RIESKE"/>
    <property type="match status" value="1"/>
</dbReference>
<evidence type="ECO:0000256" key="5">
    <source>
        <dbReference type="ARBA" id="ARBA00023004"/>
    </source>
</evidence>
<dbReference type="Gene3D" id="2.102.10.10">
    <property type="entry name" value="Rieske [2Fe-2S] iron-sulphur domain"/>
    <property type="match status" value="1"/>
</dbReference>
<evidence type="ECO:0000313" key="12">
    <source>
        <dbReference type="EMBL" id="MFF5921565.1"/>
    </source>
</evidence>
<feature type="compositionally biased region" description="Low complexity" evidence="10">
    <location>
        <begin position="41"/>
        <end position="77"/>
    </location>
</feature>
<proteinExistence type="predicted"/>
<dbReference type="EMBL" id="JBIBDZ010000007">
    <property type="protein sequence ID" value="MFF5921565.1"/>
    <property type="molecule type" value="Genomic_DNA"/>
</dbReference>
<keyword evidence="13" id="KW-1185">Reference proteome</keyword>
<dbReference type="SUPFAM" id="SSF50022">
    <property type="entry name" value="ISP domain"/>
    <property type="match status" value="1"/>
</dbReference>
<keyword evidence="6" id="KW-0411">Iron-sulfur</keyword>
<name>A0ABW6XVN0_9ACTN</name>
<dbReference type="Pfam" id="PF00355">
    <property type="entry name" value="Rieske"/>
    <property type="match status" value="1"/>
</dbReference>
<evidence type="ECO:0000256" key="1">
    <source>
        <dbReference type="ARBA" id="ARBA00002494"/>
    </source>
</evidence>
<dbReference type="Proteomes" id="UP001602370">
    <property type="component" value="Unassembled WGS sequence"/>
</dbReference>
<evidence type="ECO:0000256" key="10">
    <source>
        <dbReference type="SAM" id="MobiDB-lite"/>
    </source>
</evidence>
<dbReference type="PANTHER" id="PTHR10134">
    <property type="entry name" value="CYTOCHROME B-C1 COMPLEX SUBUNIT RIESKE, MITOCHONDRIAL"/>
    <property type="match status" value="1"/>
</dbReference>
<accession>A0ABW6XVN0</accession>
<evidence type="ECO:0000256" key="4">
    <source>
        <dbReference type="ARBA" id="ARBA00022723"/>
    </source>
</evidence>
<gene>
    <name evidence="12" type="ORF">ACFY8C_24935</name>
</gene>
<dbReference type="InterPro" id="IPR006311">
    <property type="entry name" value="TAT_signal"/>
</dbReference>
<evidence type="ECO:0000256" key="8">
    <source>
        <dbReference type="ARBA" id="ARBA00029586"/>
    </source>
</evidence>
<dbReference type="InterPro" id="IPR005805">
    <property type="entry name" value="Rieske_Fe-S_prot_C"/>
</dbReference>
<keyword evidence="4" id="KW-0479">Metal-binding</keyword>
<sequence>MTSRVTNLTSRATSRRTVLVAAAALTAGCGSDDGGDGGTTTGAPATPGDTAGTSAPGTSAPATPSAPAETSASPGAPRGKALAKTADIPVGGGKVFAGEKVVVTQPTAGDFKAFSAVCTHQGCLVNKVADGTIDCPCHGSKFSVTDAAVVAGPAPRPLPPEQINVSGDSITLA</sequence>
<feature type="region of interest" description="Disordered" evidence="10">
    <location>
        <begin position="30"/>
        <end position="84"/>
    </location>
</feature>
<evidence type="ECO:0000256" key="3">
    <source>
        <dbReference type="ARBA" id="ARBA00022714"/>
    </source>
</evidence>
<dbReference type="CDD" id="cd03467">
    <property type="entry name" value="Rieske"/>
    <property type="match status" value="1"/>
</dbReference>
<evidence type="ECO:0000256" key="9">
    <source>
        <dbReference type="ARBA" id="ARBA00034078"/>
    </source>
</evidence>
<keyword evidence="7" id="KW-1015">Disulfide bond</keyword>
<keyword evidence="5" id="KW-0408">Iron</keyword>
<protein>
    <recommendedName>
        <fullName evidence="2">Cytochrome bc1 complex Rieske iron-sulfur subunit</fullName>
    </recommendedName>
    <alternativeName>
        <fullName evidence="8">Cytochrome bc1 reductase complex subunit QcrA</fullName>
    </alternativeName>
</protein>
<evidence type="ECO:0000313" key="13">
    <source>
        <dbReference type="Proteomes" id="UP001602370"/>
    </source>
</evidence>
<reference evidence="12 13" key="1">
    <citation type="submission" date="2024-10" db="EMBL/GenBank/DDBJ databases">
        <title>The Natural Products Discovery Center: Release of the First 8490 Sequenced Strains for Exploring Actinobacteria Biosynthetic Diversity.</title>
        <authorList>
            <person name="Kalkreuter E."/>
            <person name="Kautsar S.A."/>
            <person name="Yang D."/>
            <person name="Bader C.D."/>
            <person name="Teijaro C.N."/>
            <person name="Fluegel L."/>
            <person name="Davis C.M."/>
            <person name="Simpson J.R."/>
            <person name="Lauterbach L."/>
            <person name="Steele A.D."/>
            <person name="Gui C."/>
            <person name="Meng S."/>
            <person name="Li G."/>
            <person name="Viehrig K."/>
            <person name="Ye F."/>
            <person name="Su P."/>
            <person name="Kiefer A.F."/>
            <person name="Nichols A."/>
            <person name="Cepeda A.J."/>
            <person name="Yan W."/>
            <person name="Fan B."/>
            <person name="Jiang Y."/>
            <person name="Adhikari A."/>
            <person name="Zheng C.-J."/>
            <person name="Schuster L."/>
            <person name="Cowan T.M."/>
            <person name="Smanski M.J."/>
            <person name="Chevrette M.G."/>
            <person name="De Carvalho L.P.S."/>
            <person name="Shen B."/>
        </authorList>
    </citation>
    <scope>NUCLEOTIDE SEQUENCE [LARGE SCALE GENOMIC DNA]</scope>
    <source>
        <strain evidence="12 13">NPDC012605</strain>
    </source>
</reference>
<evidence type="ECO:0000256" key="6">
    <source>
        <dbReference type="ARBA" id="ARBA00023014"/>
    </source>
</evidence>